<comment type="caution">
    <text evidence="4">The sequence shown here is derived from an EMBL/GenBank/DDBJ whole genome shotgun (WGS) entry which is preliminary data.</text>
</comment>
<dbReference type="Proteomes" id="UP000186894">
    <property type="component" value="Unassembled WGS sequence"/>
</dbReference>
<keyword evidence="2" id="KW-0732">Signal</keyword>
<evidence type="ECO:0000256" key="1">
    <source>
        <dbReference type="SAM" id="MobiDB-lite"/>
    </source>
</evidence>
<protein>
    <submittedName>
        <fullName evidence="4">Autotransporter outer membrane beta-barrel domain-containing protein</fullName>
    </submittedName>
</protein>
<dbReference type="SMART" id="SM00869">
    <property type="entry name" value="Autotransporter"/>
    <property type="match status" value="1"/>
</dbReference>
<dbReference type="PROSITE" id="PS51208">
    <property type="entry name" value="AUTOTRANSPORTER"/>
    <property type="match status" value="1"/>
</dbReference>
<dbReference type="GO" id="GO:0019867">
    <property type="term" value="C:outer membrane"/>
    <property type="evidence" value="ECO:0007669"/>
    <property type="project" value="InterPro"/>
</dbReference>
<evidence type="ECO:0000259" key="3">
    <source>
        <dbReference type="PROSITE" id="PS51208"/>
    </source>
</evidence>
<dbReference type="NCBIfam" id="TIGR01414">
    <property type="entry name" value="autotrans_barl"/>
    <property type="match status" value="1"/>
</dbReference>
<name>A0A1Q8ZMN0_9HYPH</name>
<reference evidence="4 5" key="1">
    <citation type="submission" date="2016-09" db="EMBL/GenBank/DDBJ databases">
        <title>Rhizobium oryziradicis sp. nov., isolated from the root of rice.</title>
        <authorList>
            <person name="Zhao J."/>
            <person name="Zhang X."/>
        </authorList>
    </citation>
    <scope>NUCLEOTIDE SEQUENCE [LARGE SCALE GENOMIC DNA]</scope>
    <source>
        <strain evidence="4 5">N19</strain>
    </source>
</reference>
<evidence type="ECO:0000313" key="4">
    <source>
        <dbReference type="EMBL" id="OLP43040.1"/>
    </source>
</evidence>
<dbReference type="SUPFAM" id="SSF103515">
    <property type="entry name" value="Autotransporter"/>
    <property type="match status" value="1"/>
</dbReference>
<feature type="signal peptide" evidence="2">
    <location>
        <begin position="1"/>
        <end position="19"/>
    </location>
</feature>
<dbReference type="OrthoDB" id="9804931at2"/>
<dbReference type="Gene3D" id="2.40.128.130">
    <property type="entry name" value="Autotransporter beta-domain"/>
    <property type="match status" value="1"/>
</dbReference>
<feature type="chain" id="PRO_5012254855" evidence="2">
    <location>
        <begin position="20"/>
        <end position="990"/>
    </location>
</feature>
<dbReference type="InterPro" id="IPR005546">
    <property type="entry name" value="Autotransporte_beta"/>
</dbReference>
<accession>A0A1Q8ZMN0</accession>
<keyword evidence="5" id="KW-1185">Reference proteome</keyword>
<evidence type="ECO:0000313" key="5">
    <source>
        <dbReference type="Proteomes" id="UP000186894"/>
    </source>
</evidence>
<dbReference type="EMBL" id="MKIM01000029">
    <property type="protein sequence ID" value="OLP43040.1"/>
    <property type="molecule type" value="Genomic_DNA"/>
</dbReference>
<proteinExistence type="predicted"/>
<feature type="region of interest" description="Disordered" evidence="1">
    <location>
        <begin position="43"/>
        <end position="66"/>
    </location>
</feature>
<dbReference type="Pfam" id="PF03797">
    <property type="entry name" value="Autotransporter"/>
    <property type="match status" value="1"/>
</dbReference>
<gene>
    <name evidence="4" type="ORF">BJF95_14060</name>
</gene>
<evidence type="ECO:0000256" key="2">
    <source>
        <dbReference type="SAM" id="SignalP"/>
    </source>
</evidence>
<organism evidence="4 5">
    <name type="scientific">Rhizobium oryziradicis</name>
    <dbReference type="NCBI Taxonomy" id="1867956"/>
    <lineage>
        <taxon>Bacteria</taxon>
        <taxon>Pseudomonadati</taxon>
        <taxon>Pseudomonadota</taxon>
        <taxon>Alphaproteobacteria</taxon>
        <taxon>Hyphomicrobiales</taxon>
        <taxon>Rhizobiaceae</taxon>
        <taxon>Rhizobium/Agrobacterium group</taxon>
        <taxon>Rhizobium</taxon>
    </lineage>
</organism>
<sequence>MKSLFSAFYSRMCVFTALACIVLPAQGFAQSVWSGSADNQFSNTSNWTPASPGAGDTASVNAGSPQVTNNVTVNHLDVGGGNVTITNTGALSATSGTTINSGSVSINAGGVMNSNVNLDGGSFAVDGDLNGQLMLNNGNVTVNGGLSRALVGAGTALSNNGAVGAVNVSAGATFVNNSGATGGTVTNAGTTSNAGTIKSLTNTAGNFTNNSGGTVTGKTTVSGGTVTNNFIMTDADVAAAAAFVNNTGATAGAIQNLGTVVNAGTIASLQNDDGSFTNNAGGVVTGDSNISGGSVANNATLKNVNVGQNGTFTNASGATAGTVVNAGKSSNAGSLAALTNTSGNFTNNSGGTITGKTTIGGGTVTNNFVITDADVAAVAAFVNNSGATAGAIRNSGTVTNAGAVASLQNDAGTFTNNAGGAVTGTTTVHGGSVINNATLADVDVGTAGRFVNNSGAVAGSIANSGKGSNDGTIAALTNKRGTFSNTGTINGTATVSGGSLINDGTISGAVDIDDGGLLSGSGLVGGLFVNAGGVLAPGPGIGTMAVNGDLTFRSGSTYQVDIDASGLSDTVRATGVVSIQGGTLDIRAAGGNYGLATKYNILSAGNITGRFDSVSSDFAFLSPTLAYGASTIDMQLDRNSVQFKDVARTPNGRAAATGVETLPSGNLLYGAVLSLDSTTANSAFSQLSGEVHASLKSALLWESRFTREAIIDEIASRPAQPKDGVMVWSSGFASSNQWSSNANAAGIDSRTAGVVLGADAPISDQWRFGGLVGYSRDSFDHANTESYHAGLYTVGDIGMMKLVGGAIYAHNEASTLRTVSFGTFFNQLSADYASATSQVFADLSWTQELDAVKLQPFANVAYVNLGTGAFRENGGAAALSAADSRDAIATSTLGLRWSMDWLEVDLPVAVSGMLGWRHIGGDGTPYSSLAFASGSPFIIEGVEMPRDSLLAKLGVSAKISKSARLTVGYSGEFGKGLRSSAAQMSVVANF</sequence>
<dbReference type="RefSeq" id="WP_075641247.1">
    <property type="nucleotide sequence ID" value="NZ_MKIM01000029.1"/>
</dbReference>
<feature type="domain" description="Autotransporter" evidence="3">
    <location>
        <begin position="720"/>
        <end position="990"/>
    </location>
</feature>
<dbReference type="AlphaFoldDB" id="A0A1Q8ZMN0"/>
<dbReference type="InterPro" id="IPR006315">
    <property type="entry name" value="OM_autotransptr_brl_dom"/>
</dbReference>
<dbReference type="InterPro" id="IPR036709">
    <property type="entry name" value="Autotransporte_beta_dom_sf"/>
</dbReference>
<dbReference type="STRING" id="1867956.BJF95_14060"/>